<dbReference type="AlphaFoldDB" id="A0A382WZ73"/>
<gene>
    <name evidence="1" type="ORF">METZ01_LOCUS416986</name>
</gene>
<proteinExistence type="predicted"/>
<reference evidence="1" key="1">
    <citation type="submission" date="2018-05" db="EMBL/GenBank/DDBJ databases">
        <authorList>
            <person name="Lanie J.A."/>
            <person name="Ng W.-L."/>
            <person name="Kazmierczak K.M."/>
            <person name="Andrzejewski T.M."/>
            <person name="Davidsen T.M."/>
            <person name="Wayne K.J."/>
            <person name="Tettelin H."/>
            <person name="Glass J.I."/>
            <person name="Rusch D."/>
            <person name="Podicherti R."/>
            <person name="Tsui H.-C.T."/>
            <person name="Winkler M.E."/>
        </authorList>
    </citation>
    <scope>NUCLEOTIDE SEQUENCE</scope>
</reference>
<name>A0A382WZ73_9ZZZZ</name>
<accession>A0A382WZ73</accession>
<dbReference type="EMBL" id="UINC01163689">
    <property type="protein sequence ID" value="SVD64132.1"/>
    <property type="molecule type" value="Genomic_DNA"/>
</dbReference>
<organism evidence="1">
    <name type="scientific">marine metagenome</name>
    <dbReference type="NCBI Taxonomy" id="408172"/>
    <lineage>
        <taxon>unclassified sequences</taxon>
        <taxon>metagenomes</taxon>
        <taxon>ecological metagenomes</taxon>
    </lineage>
</organism>
<sequence>MLENTKKLAGAYSGFLQVKKEAWEKMLKAKERDAERKLKEQNG</sequence>
<evidence type="ECO:0000313" key="1">
    <source>
        <dbReference type="EMBL" id="SVD64132.1"/>
    </source>
</evidence>
<protein>
    <submittedName>
        <fullName evidence="1">Uncharacterized protein</fullName>
    </submittedName>
</protein>